<evidence type="ECO:0000313" key="7">
    <source>
        <dbReference type="Ensembl" id="ENSHHUP00000010389.1"/>
    </source>
</evidence>
<reference evidence="7" key="2">
    <citation type="submission" date="2025-08" db="UniProtKB">
        <authorList>
            <consortium name="Ensembl"/>
        </authorList>
    </citation>
    <scope>IDENTIFICATION</scope>
</reference>
<dbReference type="Proteomes" id="UP000314982">
    <property type="component" value="Unassembled WGS sequence"/>
</dbReference>
<keyword evidence="8" id="KW-1185">Reference proteome</keyword>
<keyword evidence="5" id="KW-0520">NAD</keyword>
<organism evidence="7 8">
    <name type="scientific">Hucho hucho</name>
    <name type="common">huchen</name>
    <dbReference type="NCBI Taxonomy" id="62062"/>
    <lineage>
        <taxon>Eukaryota</taxon>
        <taxon>Metazoa</taxon>
        <taxon>Chordata</taxon>
        <taxon>Craniata</taxon>
        <taxon>Vertebrata</taxon>
        <taxon>Euteleostomi</taxon>
        <taxon>Actinopterygii</taxon>
        <taxon>Neopterygii</taxon>
        <taxon>Teleostei</taxon>
        <taxon>Protacanthopterygii</taxon>
        <taxon>Salmoniformes</taxon>
        <taxon>Salmonidae</taxon>
        <taxon>Salmoninae</taxon>
        <taxon>Hucho</taxon>
    </lineage>
</organism>
<reference evidence="7" key="3">
    <citation type="submission" date="2025-09" db="UniProtKB">
        <authorList>
            <consortium name="Ensembl"/>
        </authorList>
    </citation>
    <scope>IDENTIFICATION</scope>
</reference>
<evidence type="ECO:0000256" key="1">
    <source>
        <dbReference type="ARBA" id="ARBA00022676"/>
    </source>
</evidence>
<sequence length="469" mass="51248">MDHGGGPCPGPLPLKPRRILGRPCSALVKPEDLRPTPHKLLPRLCSGDPRCEHAGGGGGSLGGGLKHHRLLSRSCSGSIRTEELDGLKHHHHLLSRSYSSSTKMGKAVDIFKDSVAPTEGRRLSLTSGLIGILAPSLATPPPPNNGAKSILIRDRGFLVQTMEYAEQRTPVLNEFCVVCDEPHVFQNGPMLRPTVCERELCVFAFQTLGVMNEAADEIATGAQVVDLLVSMCRSALESPRKVVIFEPYPSVVDPCDSQALAFNPRVWFTNPEPTNSLRPSTPGYGLLTLNLLTTNHFSPPRVISSNRSHIVKLPVTRVSFIFHSIHLHVPPQGQLRLHGAIYGSGIYLSPMSSISFGYSGMNKKQQKVASKDQTATNKTNLHLQSTKKGQQPQFLQSRNLKCIALCEVITSPDLHKHGDIWVVPNTDHVCTRFFFVYEDGQVGDTSINTQDAGIHREILRVIGNQTATG</sequence>
<dbReference type="AlphaFoldDB" id="A0A4W5KEF4"/>
<evidence type="ECO:0000313" key="8">
    <source>
        <dbReference type="Proteomes" id="UP000314982"/>
    </source>
</evidence>
<keyword evidence="3" id="KW-0548">Nucleotidyltransferase</keyword>
<dbReference type="PANTHER" id="PTHR21328">
    <property type="entry name" value="POLY ADP-RIBOSE POLYMERASE FAMILY, MEMBER PARP"/>
    <property type="match status" value="1"/>
</dbReference>
<evidence type="ECO:0000256" key="5">
    <source>
        <dbReference type="ARBA" id="ARBA00023027"/>
    </source>
</evidence>
<dbReference type="STRING" id="62062.ENSHHUP00000010389"/>
<reference evidence="8" key="1">
    <citation type="submission" date="2018-06" db="EMBL/GenBank/DDBJ databases">
        <title>Genome assembly of Danube salmon.</title>
        <authorList>
            <person name="Macqueen D.J."/>
            <person name="Gundappa M.K."/>
        </authorList>
    </citation>
    <scope>NUCLEOTIDE SEQUENCE [LARGE SCALE GENOMIC DNA]</scope>
</reference>
<dbReference type="CDD" id="cd01341">
    <property type="entry name" value="ADP_ribosyl"/>
    <property type="match status" value="1"/>
</dbReference>
<evidence type="ECO:0000256" key="2">
    <source>
        <dbReference type="ARBA" id="ARBA00022679"/>
    </source>
</evidence>
<dbReference type="Gene3D" id="3.90.228.10">
    <property type="match status" value="1"/>
</dbReference>
<dbReference type="SUPFAM" id="SSF56399">
    <property type="entry name" value="ADP-ribosylation"/>
    <property type="match status" value="1"/>
</dbReference>
<dbReference type="Ensembl" id="ENSHHUT00000010722.1">
    <property type="protein sequence ID" value="ENSHHUP00000010389.1"/>
    <property type="gene ID" value="ENSHHUG00000006349.1"/>
</dbReference>
<evidence type="ECO:0000256" key="3">
    <source>
        <dbReference type="ARBA" id="ARBA00022695"/>
    </source>
</evidence>
<dbReference type="GeneTree" id="ENSGT00950000183129"/>
<keyword evidence="1" id="KW-0328">Glycosyltransferase</keyword>
<dbReference type="GO" id="GO:0016757">
    <property type="term" value="F:glycosyltransferase activity"/>
    <property type="evidence" value="ECO:0007669"/>
    <property type="project" value="UniProtKB-KW"/>
</dbReference>
<protein>
    <submittedName>
        <fullName evidence="7">Poly (ADP-ribose) polymerase family, member 8</fullName>
    </submittedName>
</protein>
<keyword evidence="4" id="KW-0013">ADP-ribosylation</keyword>
<comment type="similarity">
    <text evidence="6">Belongs to the ARTD/PARP family.</text>
</comment>
<proteinExistence type="inferred from homology"/>
<accession>A0A4W5KEF4</accession>
<keyword evidence="2" id="KW-0808">Transferase</keyword>
<evidence type="ECO:0000256" key="4">
    <source>
        <dbReference type="ARBA" id="ARBA00022765"/>
    </source>
</evidence>
<evidence type="ECO:0000256" key="6">
    <source>
        <dbReference type="ARBA" id="ARBA00024347"/>
    </source>
</evidence>
<dbReference type="GO" id="GO:0016779">
    <property type="term" value="F:nucleotidyltransferase activity"/>
    <property type="evidence" value="ECO:0007669"/>
    <property type="project" value="UniProtKB-KW"/>
</dbReference>
<dbReference type="InterPro" id="IPR051838">
    <property type="entry name" value="ARTD_PARP"/>
</dbReference>
<name>A0A4W5KEF4_9TELE</name>